<gene>
    <name evidence="2" type="ORF">JRQ81_016664</name>
</gene>
<feature type="domain" description="Retrovirus-related Pol polyprotein from transposon TNT 1-94-like beta-barrel" evidence="1">
    <location>
        <begin position="3"/>
        <end position="48"/>
    </location>
</feature>
<comment type="caution">
    <text evidence="2">The sequence shown here is derived from an EMBL/GenBank/DDBJ whole genome shotgun (WGS) entry which is preliminary data.</text>
</comment>
<dbReference type="OrthoDB" id="413361at2759"/>
<protein>
    <recommendedName>
        <fullName evidence="1">Retrovirus-related Pol polyprotein from transposon TNT 1-94-like beta-barrel domain-containing protein</fullName>
    </recommendedName>
</protein>
<accession>A0A9Q0XSN9</accession>
<dbReference type="EMBL" id="JAPFRF010000007">
    <property type="protein sequence ID" value="KAJ7326905.1"/>
    <property type="molecule type" value="Genomic_DNA"/>
</dbReference>
<dbReference type="InterPro" id="IPR054722">
    <property type="entry name" value="PolX-like_BBD"/>
</dbReference>
<dbReference type="Proteomes" id="UP001142489">
    <property type="component" value="Unassembled WGS sequence"/>
</dbReference>
<proteinExistence type="predicted"/>
<dbReference type="AlphaFoldDB" id="A0A9Q0XSN9"/>
<dbReference type="Pfam" id="PF22936">
    <property type="entry name" value="Pol_BBD"/>
    <property type="match status" value="1"/>
</dbReference>
<organism evidence="2 3">
    <name type="scientific">Phrynocephalus forsythii</name>
    <dbReference type="NCBI Taxonomy" id="171643"/>
    <lineage>
        <taxon>Eukaryota</taxon>
        <taxon>Metazoa</taxon>
        <taxon>Chordata</taxon>
        <taxon>Craniata</taxon>
        <taxon>Vertebrata</taxon>
        <taxon>Euteleostomi</taxon>
        <taxon>Lepidosauria</taxon>
        <taxon>Squamata</taxon>
        <taxon>Bifurcata</taxon>
        <taxon>Unidentata</taxon>
        <taxon>Episquamata</taxon>
        <taxon>Toxicofera</taxon>
        <taxon>Iguania</taxon>
        <taxon>Acrodonta</taxon>
        <taxon>Agamidae</taxon>
        <taxon>Agaminae</taxon>
        <taxon>Phrynocephalus</taxon>
    </lineage>
</organism>
<evidence type="ECO:0000313" key="3">
    <source>
        <dbReference type="Proteomes" id="UP001142489"/>
    </source>
</evidence>
<evidence type="ECO:0000313" key="2">
    <source>
        <dbReference type="EMBL" id="KAJ7326905.1"/>
    </source>
</evidence>
<name>A0A9Q0XSN9_9SAUR</name>
<sequence length="114" mass="12924">MIVQGEGNVWVRCKNEKGFENHIAEKVLYVPQLTENLISASTLVNKNFVVKFDKEGCSESLGNVTYVTGVQRNGLFELNCEKPRGVFLAHKRKEDNSAMCHRRFGHTQIDAILK</sequence>
<keyword evidence="3" id="KW-1185">Reference proteome</keyword>
<evidence type="ECO:0000259" key="1">
    <source>
        <dbReference type="Pfam" id="PF22936"/>
    </source>
</evidence>
<reference evidence="2" key="1">
    <citation type="journal article" date="2023" name="DNA Res.">
        <title>Chromosome-level genome assembly of Phrynocephalus forsythii using third-generation DNA sequencing and Hi-C analysis.</title>
        <authorList>
            <person name="Qi Y."/>
            <person name="Zhao W."/>
            <person name="Zhao Y."/>
            <person name="Niu C."/>
            <person name="Cao S."/>
            <person name="Zhang Y."/>
        </authorList>
    </citation>
    <scope>NUCLEOTIDE SEQUENCE</scope>
    <source>
        <tissue evidence="2">Muscle</tissue>
    </source>
</reference>